<feature type="domain" description="IFT122 first beta-propeller" evidence="4">
    <location>
        <begin position="3"/>
        <end position="70"/>
    </location>
</feature>
<evidence type="ECO:0000256" key="1">
    <source>
        <dbReference type="ARBA" id="ARBA00004120"/>
    </source>
</evidence>
<dbReference type="AlphaFoldDB" id="A0AAZ3R2R9"/>
<sequence>MHEGREIGKDRTLNDSCCVSYFPKWEYLVMGGSHRQASLYTKYWVRLGTIGEQSSWVWTCRVYVVLGFQDRP</sequence>
<dbReference type="InterPro" id="IPR056153">
    <property type="entry name" value="Beta-prop_IFT122_1st"/>
</dbReference>
<dbReference type="Pfam" id="PF23381">
    <property type="entry name" value="Beta-prop_IFT122_1st"/>
    <property type="match status" value="1"/>
</dbReference>
<reference evidence="5" key="2">
    <citation type="submission" date="2025-08" db="UniProtKB">
        <authorList>
            <consortium name="Ensembl"/>
        </authorList>
    </citation>
    <scope>IDENTIFICATION</scope>
</reference>
<keyword evidence="2" id="KW-0853">WD repeat</keyword>
<protein>
    <recommendedName>
        <fullName evidence="4">IFT122 first beta-propeller domain-containing protein</fullName>
    </recommendedName>
</protein>
<dbReference type="GO" id="GO:0061512">
    <property type="term" value="P:protein localization to cilium"/>
    <property type="evidence" value="ECO:0007669"/>
    <property type="project" value="TreeGrafter"/>
</dbReference>
<accession>A0AAZ3R2R9</accession>
<evidence type="ECO:0000256" key="3">
    <source>
        <dbReference type="ARBA" id="ARBA00022737"/>
    </source>
</evidence>
<dbReference type="GeneTree" id="ENSGT01120000278200"/>
<evidence type="ECO:0000256" key="2">
    <source>
        <dbReference type="ARBA" id="ARBA00022574"/>
    </source>
</evidence>
<keyword evidence="3" id="KW-0677">Repeat</keyword>
<dbReference type="GO" id="GO:0030991">
    <property type="term" value="C:intraciliary transport particle A"/>
    <property type="evidence" value="ECO:0007669"/>
    <property type="project" value="TreeGrafter"/>
</dbReference>
<organism evidence="5 6">
    <name type="scientific">Oncorhynchus tshawytscha</name>
    <name type="common">Chinook salmon</name>
    <name type="synonym">Salmo tshawytscha</name>
    <dbReference type="NCBI Taxonomy" id="74940"/>
    <lineage>
        <taxon>Eukaryota</taxon>
        <taxon>Metazoa</taxon>
        <taxon>Chordata</taxon>
        <taxon>Craniata</taxon>
        <taxon>Vertebrata</taxon>
        <taxon>Euteleostomi</taxon>
        <taxon>Actinopterygii</taxon>
        <taxon>Neopterygii</taxon>
        <taxon>Teleostei</taxon>
        <taxon>Protacanthopterygii</taxon>
        <taxon>Salmoniformes</taxon>
        <taxon>Salmonidae</taxon>
        <taxon>Salmoninae</taxon>
        <taxon>Oncorhynchus</taxon>
    </lineage>
</organism>
<dbReference type="Ensembl" id="ENSOTST00005167843.1">
    <property type="protein sequence ID" value="ENSOTSP00005134434.1"/>
    <property type="gene ID" value="ENSOTSG00005052697.1"/>
</dbReference>
<dbReference type="Proteomes" id="UP000694402">
    <property type="component" value="Unassembled WGS sequence"/>
</dbReference>
<dbReference type="InterPro" id="IPR039857">
    <property type="entry name" value="Ift122/121"/>
</dbReference>
<dbReference type="GO" id="GO:0035721">
    <property type="term" value="P:intraciliary retrograde transport"/>
    <property type="evidence" value="ECO:0007669"/>
    <property type="project" value="TreeGrafter"/>
</dbReference>
<evidence type="ECO:0000259" key="4">
    <source>
        <dbReference type="Pfam" id="PF23381"/>
    </source>
</evidence>
<name>A0AAZ3R2R9_ONCTS</name>
<dbReference type="GO" id="GO:0097730">
    <property type="term" value="C:non-motile cilium"/>
    <property type="evidence" value="ECO:0007669"/>
    <property type="project" value="TreeGrafter"/>
</dbReference>
<keyword evidence="6" id="KW-1185">Reference proteome</keyword>
<proteinExistence type="predicted"/>
<dbReference type="GO" id="GO:1905515">
    <property type="term" value="P:non-motile cilium assembly"/>
    <property type="evidence" value="ECO:0007669"/>
    <property type="project" value="TreeGrafter"/>
</dbReference>
<dbReference type="PANTHER" id="PTHR12764">
    <property type="entry name" value="WD REPEAT DOMAIN-RELATED"/>
    <property type="match status" value="1"/>
</dbReference>
<dbReference type="PANTHER" id="PTHR12764:SF4">
    <property type="entry name" value="INTRAFLAGELLAR TRANSPORT PROTEIN 122 HOMOLOG"/>
    <property type="match status" value="1"/>
</dbReference>
<reference evidence="6" key="1">
    <citation type="journal article" date="2018" name="PLoS ONE">
        <title>Chinook salmon (Oncorhynchus tshawytscha) genome and transcriptome.</title>
        <authorList>
            <person name="Christensen K.A."/>
            <person name="Leong J.S."/>
            <person name="Sakhrani D."/>
            <person name="Biagi C.A."/>
            <person name="Minkley D.R."/>
            <person name="Withler R.E."/>
            <person name="Rondeau E.B."/>
            <person name="Koop B.F."/>
            <person name="Devlin R.H."/>
        </authorList>
    </citation>
    <scope>NUCLEOTIDE SEQUENCE [LARGE SCALE GENOMIC DNA]</scope>
</reference>
<reference evidence="5" key="3">
    <citation type="submission" date="2025-09" db="UniProtKB">
        <authorList>
            <consortium name="Ensembl"/>
        </authorList>
    </citation>
    <scope>IDENTIFICATION</scope>
</reference>
<comment type="subcellular location">
    <subcellularLocation>
        <location evidence="1">Cytoplasm</location>
        <location evidence="1">Cytoskeleton</location>
        <location evidence="1">Cilium basal body</location>
    </subcellularLocation>
</comment>
<evidence type="ECO:0000313" key="5">
    <source>
        <dbReference type="Ensembl" id="ENSOTSP00005134434.1"/>
    </source>
</evidence>
<evidence type="ECO:0000313" key="6">
    <source>
        <dbReference type="Proteomes" id="UP000694402"/>
    </source>
</evidence>